<dbReference type="RefSeq" id="WP_379663308.1">
    <property type="nucleotide sequence ID" value="NZ_JBHUDG010000020.1"/>
</dbReference>
<dbReference type="EMBL" id="JBHUDG010000020">
    <property type="protein sequence ID" value="MFD1630937.1"/>
    <property type="molecule type" value="Genomic_DNA"/>
</dbReference>
<evidence type="ECO:0000313" key="2">
    <source>
        <dbReference type="Proteomes" id="UP001597118"/>
    </source>
</evidence>
<proteinExistence type="predicted"/>
<evidence type="ECO:0000313" key="1">
    <source>
        <dbReference type="EMBL" id="MFD1630937.1"/>
    </source>
</evidence>
<sequence>MKNESHLKHHRKGFDTLVEALADLSKRGYSGNLKLQGNALKEEEKELVLYPENFKVVESYRFEGMSDPDDNSVAYAIESLDGTFKGVLVNAYGVYSNGISSELIRKLEIDTFH</sequence>
<accession>A0ABW4IG62</accession>
<reference evidence="2" key="1">
    <citation type="journal article" date="2019" name="Int. J. Syst. Evol. Microbiol.">
        <title>The Global Catalogue of Microorganisms (GCM) 10K type strain sequencing project: providing services to taxonomists for standard genome sequencing and annotation.</title>
        <authorList>
            <consortium name="The Broad Institute Genomics Platform"/>
            <consortium name="The Broad Institute Genome Sequencing Center for Infectious Disease"/>
            <person name="Wu L."/>
            <person name="Ma J."/>
        </authorList>
    </citation>
    <scope>NUCLEOTIDE SEQUENCE [LARGE SCALE GENOMIC DNA]</scope>
    <source>
        <strain evidence="2">CCUG 53762</strain>
    </source>
</reference>
<dbReference type="Proteomes" id="UP001597118">
    <property type="component" value="Unassembled WGS sequence"/>
</dbReference>
<keyword evidence="2" id="KW-1185">Reference proteome</keyword>
<comment type="caution">
    <text evidence="1">The sequence shown here is derived from an EMBL/GenBank/DDBJ whole genome shotgun (WGS) entry which is preliminary data.</text>
</comment>
<name>A0ABW4IG62_9SPHI</name>
<gene>
    <name evidence="1" type="ORF">ACFSAH_13690</name>
</gene>
<protein>
    <submittedName>
        <fullName evidence="1">Phosphoribosylpyrophosphate synthetase</fullName>
    </submittedName>
</protein>
<organism evidence="1 2">
    <name type="scientific">Pseudopedobacter beijingensis</name>
    <dbReference type="NCBI Taxonomy" id="1207056"/>
    <lineage>
        <taxon>Bacteria</taxon>
        <taxon>Pseudomonadati</taxon>
        <taxon>Bacteroidota</taxon>
        <taxon>Sphingobacteriia</taxon>
        <taxon>Sphingobacteriales</taxon>
        <taxon>Sphingobacteriaceae</taxon>
        <taxon>Pseudopedobacter</taxon>
    </lineage>
</organism>